<organism evidence="2 3">
    <name type="scientific">Mycobacterium heckeshornense</name>
    <dbReference type="NCBI Taxonomy" id="110505"/>
    <lineage>
        <taxon>Bacteria</taxon>
        <taxon>Bacillati</taxon>
        <taxon>Actinomycetota</taxon>
        <taxon>Actinomycetes</taxon>
        <taxon>Mycobacteriales</taxon>
        <taxon>Mycobacteriaceae</taxon>
        <taxon>Mycobacterium</taxon>
    </lineage>
</organism>
<feature type="compositionally biased region" description="Basic and acidic residues" evidence="1">
    <location>
        <begin position="236"/>
        <end position="259"/>
    </location>
</feature>
<feature type="compositionally biased region" description="Basic residues" evidence="1">
    <location>
        <begin position="8"/>
        <end position="20"/>
    </location>
</feature>
<dbReference type="EMBL" id="AP024237">
    <property type="protein sequence ID" value="BCO37688.1"/>
    <property type="molecule type" value="Genomic_DNA"/>
</dbReference>
<feature type="region of interest" description="Disordered" evidence="1">
    <location>
        <begin position="231"/>
        <end position="259"/>
    </location>
</feature>
<evidence type="ECO:0000256" key="1">
    <source>
        <dbReference type="SAM" id="MobiDB-lite"/>
    </source>
</evidence>
<accession>A0A7R7GX41</accession>
<evidence type="ECO:0000313" key="2">
    <source>
        <dbReference type="EMBL" id="BCO37688.1"/>
    </source>
</evidence>
<reference evidence="2 3" key="1">
    <citation type="submission" date="2020-12" db="EMBL/GenBank/DDBJ databases">
        <title>Complete genome sequence of Mycobacterium heckeshornense JCM 15655T, closely related to a pathogenic non-tuberculous mycobacterial species Mycobacterium xenopi.</title>
        <authorList>
            <person name="Yoshida M."/>
            <person name="Fukano H."/>
            <person name="Asakura T."/>
            <person name="Suzuki M."/>
            <person name="Hoshino Y."/>
        </authorList>
    </citation>
    <scope>NUCLEOTIDE SEQUENCE [LARGE SCALE GENOMIC DNA]</scope>
    <source>
        <strain evidence="2 3">JCM 15655</strain>
    </source>
</reference>
<feature type="region of interest" description="Disordered" evidence="1">
    <location>
        <begin position="187"/>
        <end position="212"/>
    </location>
</feature>
<sequence>MARDRRERQRRTHAMPRKHAALNGEVAHHSSGPRHTAHRQADTSPITKASRNAPALRRRVSLTLRPDRSPKLAGGEIAPDAPAWQIMIRGAQTPAFSAAVTFGLVLTWLGTEAPPPLHNAHNPFRRAQRETLRPAGRETLRIPAPTAPALDKAKANPGAGPTTSDRSPIKADINPKVSATLEQVLDELDQQARPPQPRRSPNRYRTRQGRSHLTLRYPRRPRQTRLACQRSSIPMARDRVLHPPEDHARLMAQHNRRER</sequence>
<protein>
    <submittedName>
        <fullName evidence="2">Uncharacterized protein</fullName>
    </submittedName>
</protein>
<feature type="region of interest" description="Disordered" evidence="1">
    <location>
        <begin position="133"/>
        <end position="172"/>
    </location>
</feature>
<evidence type="ECO:0000313" key="3">
    <source>
        <dbReference type="Proteomes" id="UP000595446"/>
    </source>
</evidence>
<feature type="region of interest" description="Disordered" evidence="1">
    <location>
        <begin position="1"/>
        <end position="55"/>
    </location>
</feature>
<gene>
    <name evidence="2" type="ORF">MHEC_41210</name>
</gene>
<proteinExistence type="predicted"/>
<name>A0A7R7GX41_9MYCO</name>
<keyword evidence="3" id="KW-1185">Reference proteome</keyword>
<feature type="compositionally biased region" description="Basic residues" evidence="1">
    <location>
        <begin position="200"/>
        <end position="210"/>
    </location>
</feature>
<dbReference type="Proteomes" id="UP000595446">
    <property type="component" value="Chromosome"/>
</dbReference>
<dbReference type="AlphaFoldDB" id="A0A7R7GX41"/>